<dbReference type="EMBL" id="MCFD01000006">
    <property type="protein sequence ID" value="ORX69981.1"/>
    <property type="molecule type" value="Genomic_DNA"/>
</dbReference>
<protein>
    <recommendedName>
        <fullName evidence="5">Secreted protein</fullName>
    </recommendedName>
</protein>
<comment type="caution">
    <text evidence="3">The sequence shown here is derived from an EMBL/GenBank/DDBJ whole genome shotgun (WGS) entry which is preliminary data.</text>
</comment>
<evidence type="ECO:0000313" key="3">
    <source>
        <dbReference type="EMBL" id="ORX69981.1"/>
    </source>
</evidence>
<evidence type="ECO:0000256" key="2">
    <source>
        <dbReference type="SAM" id="SignalP"/>
    </source>
</evidence>
<accession>A0A1Y1W8X9</accession>
<dbReference type="RefSeq" id="XP_040743619.1">
    <property type="nucleotide sequence ID" value="XM_040889744.1"/>
</dbReference>
<feature type="chain" id="PRO_5012327387" description="Secreted protein" evidence="2">
    <location>
        <begin position="28"/>
        <end position="147"/>
    </location>
</feature>
<keyword evidence="2" id="KW-0732">Signal</keyword>
<name>A0A1Y1W8X9_9FUNG</name>
<dbReference type="GeneID" id="63806392"/>
<proteinExistence type="predicted"/>
<keyword evidence="1" id="KW-0175">Coiled coil</keyword>
<evidence type="ECO:0000256" key="1">
    <source>
        <dbReference type="SAM" id="Coils"/>
    </source>
</evidence>
<feature type="signal peptide" evidence="2">
    <location>
        <begin position="1"/>
        <end position="27"/>
    </location>
</feature>
<sequence length="147" mass="16918">MLAAISPAVRFAFIAACMLMLADYINSGPPKVCSDIHCTCPCHDDPPSDTCTCPMHCNYRENIWLRVNEIRKLVRPPLTRSVYVATDSPEPADAWQTREELENRHQRMLETIQSYENTIASLRKDLYEIHSQYCDLYDAYIDTSLQD</sequence>
<feature type="coiled-coil region" evidence="1">
    <location>
        <begin position="98"/>
        <end position="125"/>
    </location>
</feature>
<dbReference type="AlphaFoldDB" id="A0A1Y1W8X9"/>
<feature type="non-terminal residue" evidence="3">
    <location>
        <position position="1"/>
    </location>
</feature>
<reference evidence="3 4" key="1">
    <citation type="submission" date="2016-07" db="EMBL/GenBank/DDBJ databases">
        <title>Pervasive Adenine N6-methylation of Active Genes in Fungi.</title>
        <authorList>
            <consortium name="DOE Joint Genome Institute"/>
            <person name="Mondo S.J."/>
            <person name="Dannebaum R.O."/>
            <person name="Kuo R.C."/>
            <person name="Labutti K."/>
            <person name="Haridas S."/>
            <person name="Kuo A."/>
            <person name="Salamov A."/>
            <person name="Ahrendt S.R."/>
            <person name="Lipzen A."/>
            <person name="Sullivan W."/>
            <person name="Andreopoulos W.B."/>
            <person name="Clum A."/>
            <person name="Lindquist E."/>
            <person name="Daum C."/>
            <person name="Ramamoorthy G.K."/>
            <person name="Gryganskyi A."/>
            <person name="Culley D."/>
            <person name="Magnuson J.K."/>
            <person name="James T.Y."/>
            <person name="O'Malley M.A."/>
            <person name="Stajich J.E."/>
            <person name="Spatafora J.W."/>
            <person name="Visel A."/>
            <person name="Grigoriev I.V."/>
        </authorList>
    </citation>
    <scope>NUCLEOTIDE SEQUENCE [LARGE SCALE GENOMIC DNA]</scope>
    <source>
        <strain evidence="3 4">ATCC 12442</strain>
    </source>
</reference>
<keyword evidence="4" id="KW-1185">Reference proteome</keyword>
<evidence type="ECO:0008006" key="5">
    <source>
        <dbReference type="Google" id="ProtNLM"/>
    </source>
</evidence>
<gene>
    <name evidence="3" type="ORF">DL89DRAFT_283601</name>
</gene>
<dbReference type="Proteomes" id="UP000193922">
    <property type="component" value="Unassembled WGS sequence"/>
</dbReference>
<evidence type="ECO:0000313" key="4">
    <source>
        <dbReference type="Proteomes" id="UP000193922"/>
    </source>
</evidence>
<organism evidence="3 4">
    <name type="scientific">Linderina pennispora</name>
    <dbReference type="NCBI Taxonomy" id="61395"/>
    <lineage>
        <taxon>Eukaryota</taxon>
        <taxon>Fungi</taxon>
        <taxon>Fungi incertae sedis</taxon>
        <taxon>Zoopagomycota</taxon>
        <taxon>Kickxellomycotina</taxon>
        <taxon>Kickxellomycetes</taxon>
        <taxon>Kickxellales</taxon>
        <taxon>Kickxellaceae</taxon>
        <taxon>Linderina</taxon>
    </lineage>
</organism>